<name>A0A0L8V271_9BACT</name>
<evidence type="ECO:0000313" key="2">
    <source>
        <dbReference type="Proteomes" id="UP000036958"/>
    </source>
</evidence>
<dbReference type="STRING" id="1409788.NC99_46830"/>
<gene>
    <name evidence="1" type="ORF">NC99_46830</name>
</gene>
<evidence type="ECO:0000313" key="1">
    <source>
        <dbReference type="EMBL" id="KOH42516.1"/>
    </source>
</evidence>
<comment type="caution">
    <text evidence="1">The sequence shown here is derived from an EMBL/GenBank/DDBJ whole genome shotgun (WGS) entry which is preliminary data.</text>
</comment>
<sequence>MNFNHHLGWKYFTSSLPAKSGIDFNMKIRHQFQVACAKKKYS</sequence>
<dbReference type="EMBL" id="LGIA01000225">
    <property type="protein sequence ID" value="KOH42516.1"/>
    <property type="molecule type" value="Genomic_DNA"/>
</dbReference>
<organism evidence="1 2">
    <name type="scientific">Sunxiuqinia dokdonensis</name>
    <dbReference type="NCBI Taxonomy" id="1409788"/>
    <lineage>
        <taxon>Bacteria</taxon>
        <taxon>Pseudomonadati</taxon>
        <taxon>Bacteroidota</taxon>
        <taxon>Bacteroidia</taxon>
        <taxon>Marinilabiliales</taxon>
        <taxon>Prolixibacteraceae</taxon>
        <taxon>Sunxiuqinia</taxon>
    </lineage>
</organism>
<dbReference type="AlphaFoldDB" id="A0A0L8V271"/>
<reference evidence="2" key="1">
    <citation type="submission" date="2015-07" db="EMBL/GenBank/DDBJ databases">
        <title>Genome sequencing of Sunxiuqinia dokdonensis strain SK.</title>
        <authorList>
            <person name="Ahn S."/>
            <person name="Kim B.-C."/>
        </authorList>
    </citation>
    <scope>NUCLEOTIDE SEQUENCE [LARGE SCALE GENOMIC DNA]</scope>
    <source>
        <strain evidence="2">SK</strain>
    </source>
</reference>
<proteinExistence type="predicted"/>
<protein>
    <submittedName>
        <fullName evidence="1">Uncharacterized protein</fullName>
    </submittedName>
</protein>
<keyword evidence="2" id="KW-1185">Reference proteome</keyword>
<accession>A0A0L8V271</accession>
<dbReference type="Proteomes" id="UP000036958">
    <property type="component" value="Unassembled WGS sequence"/>
</dbReference>